<evidence type="ECO:0000313" key="3">
    <source>
        <dbReference type="Proteomes" id="UP000287033"/>
    </source>
</evidence>
<organism evidence="2 3">
    <name type="scientific">Chiloscyllium punctatum</name>
    <name type="common">Brownbanded bambooshark</name>
    <name type="synonym">Hemiscyllium punctatum</name>
    <dbReference type="NCBI Taxonomy" id="137246"/>
    <lineage>
        <taxon>Eukaryota</taxon>
        <taxon>Metazoa</taxon>
        <taxon>Chordata</taxon>
        <taxon>Craniata</taxon>
        <taxon>Vertebrata</taxon>
        <taxon>Chondrichthyes</taxon>
        <taxon>Elasmobranchii</taxon>
        <taxon>Galeomorphii</taxon>
        <taxon>Galeoidea</taxon>
        <taxon>Orectolobiformes</taxon>
        <taxon>Hemiscylliidae</taxon>
        <taxon>Chiloscyllium</taxon>
    </lineage>
</organism>
<feature type="region of interest" description="Disordered" evidence="1">
    <location>
        <begin position="1"/>
        <end position="31"/>
    </location>
</feature>
<dbReference type="EMBL" id="BEZZ01000547">
    <property type="protein sequence ID" value="GCC33826.1"/>
    <property type="molecule type" value="Genomic_DNA"/>
</dbReference>
<dbReference type="Proteomes" id="UP000287033">
    <property type="component" value="Unassembled WGS sequence"/>
</dbReference>
<proteinExistence type="predicted"/>
<gene>
    <name evidence="2" type="ORF">chiPu_0012297</name>
</gene>
<protein>
    <submittedName>
        <fullName evidence="2">Uncharacterized protein</fullName>
    </submittedName>
</protein>
<evidence type="ECO:0000256" key="1">
    <source>
        <dbReference type="SAM" id="MobiDB-lite"/>
    </source>
</evidence>
<keyword evidence="3" id="KW-1185">Reference proteome</keyword>
<evidence type="ECO:0000313" key="2">
    <source>
        <dbReference type="EMBL" id="GCC33826.1"/>
    </source>
</evidence>
<dbReference type="AlphaFoldDB" id="A0A401STX8"/>
<name>A0A401STX8_CHIPU</name>
<accession>A0A401STX8</accession>
<reference evidence="2 3" key="1">
    <citation type="journal article" date="2018" name="Nat. Ecol. Evol.">
        <title>Shark genomes provide insights into elasmobranch evolution and the origin of vertebrates.</title>
        <authorList>
            <person name="Hara Y"/>
            <person name="Yamaguchi K"/>
            <person name="Onimaru K"/>
            <person name="Kadota M"/>
            <person name="Koyanagi M"/>
            <person name="Keeley SD"/>
            <person name="Tatsumi K"/>
            <person name="Tanaka K"/>
            <person name="Motone F"/>
            <person name="Kageyama Y"/>
            <person name="Nozu R"/>
            <person name="Adachi N"/>
            <person name="Nishimura O"/>
            <person name="Nakagawa R"/>
            <person name="Tanegashima C"/>
            <person name="Kiyatake I"/>
            <person name="Matsumoto R"/>
            <person name="Murakumo K"/>
            <person name="Nishida K"/>
            <person name="Terakita A"/>
            <person name="Kuratani S"/>
            <person name="Sato K"/>
            <person name="Hyodo S Kuraku.S."/>
        </authorList>
    </citation>
    <scope>NUCLEOTIDE SEQUENCE [LARGE SCALE GENOMIC DNA]</scope>
</reference>
<sequence>MRTGWEGASSGRVGGRRGGAYPTPVRHPIARGDWLTERERARACTPFPPPPAPNVYAHAREGTGVCSLGAEGGTRGCPYRVRVPAPRCRLSLSLTHTHTHRAPYRLIMDTRHRR</sequence>
<comment type="caution">
    <text evidence="2">The sequence shown here is derived from an EMBL/GenBank/DDBJ whole genome shotgun (WGS) entry which is preliminary data.</text>
</comment>